<name>A0A8T0GSJ4_CERPU</name>
<reference evidence="2" key="1">
    <citation type="submission" date="2020-06" db="EMBL/GenBank/DDBJ databases">
        <title>WGS assembly of Ceratodon purpureus strain R40.</title>
        <authorList>
            <person name="Carey S.B."/>
            <person name="Jenkins J."/>
            <person name="Shu S."/>
            <person name="Lovell J.T."/>
            <person name="Sreedasyam A."/>
            <person name="Maumus F."/>
            <person name="Tiley G.P."/>
            <person name="Fernandez-Pozo N."/>
            <person name="Barry K."/>
            <person name="Chen C."/>
            <person name="Wang M."/>
            <person name="Lipzen A."/>
            <person name="Daum C."/>
            <person name="Saski C.A."/>
            <person name="Payton A.C."/>
            <person name="Mcbreen J.C."/>
            <person name="Conrad R.E."/>
            <person name="Kollar L.M."/>
            <person name="Olsson S."/>
            <person name="Huttunen S."/>
            <person name="Landis J.B."/>
            <person name="Wickett N.J."/>
            <person name="Johnson M.G."/>
            <person name="Rensing S.A."/>
            <person name="Grimwood J."/>
            <person name="Schmutz J."/>
            <person name="Mcdaniel S.F."/>
        </authorList>
    </citation>
    <scope>NUCLEOTIDE SEQUENCE</scope>
    <source>
        <strain evidence="2">R40</strain>
    </source>
</reference>
<sequence length="344" mass="36170">DTSDHYLDPNDPLNDTDRSGNHYSNGESRLTPEYEWNGWEKVYRTKKQYRHRSRAPPDAGPSSSESFQSPDGEVGSTEAQEMDIDSGEAHDSRPTPNLSGEVLTESLPSPETSDHPTALPSEAGGHAVLASSNAPLSPSPTGHLSEVQPTITTPSSLALPGSPSGLPAPVVCGLDPPPSSEAPRPLSPGSAADAPPVALGLPPLARPNPTSPAPPPMPVAPMEDDIFEDASHQLPSQPTSPGPPDLVTELNNLRAVMIAHPVDQPRSPDAGFRMAAFSSPRPTFVERLRAEGLASAQAAPSVRGIRATARQQVTPPSPQPPPYDVWGFRRPLTLSGGDATQSPS</sequence>
<evidence type="ECO:0000313" key="2">
    <source>
        <dbReference type="EMBL" id="KAG0561893.1"/>
    </source>
</evidence>
<feature type="compositionally biased region" description="Pro residues" evidence="1">
    <location>
        <begin position="204"/>
        <end position="219"/>
    </location>
</feature>
<feature type="non-terminal residue" evidence="2">
    <location>
        <position position="344"/>
    </location>
</feature>
<feature type="compositionally biased region" description="Low complexity" evidence="1">
    <location>
        <begin position="154"/>
        <end position="169"/>
    </location>
</feature>
<comment type="caution">
    <text evidence="2">The sequence shown here is derived from an EMBL/GenBank/DDBJ whole genome shotgun (WGS) entry which is preliminary data.</text>
</comment>
<feature type="compositionally biased region" description="Low complexity" evidence="1">
    <location>
        <begin position="191"/>
        <end position="203"/>
    </location>
</feature>
<feature type="compositionally biased region" description="Low complexity" evidence="1">
    <location>
        <begin position="129"/>
        <end position="140"/>
    </location>
</feature>
<gene>
    <name evidence="2" type="ORF">KC19_9G101300</name>
</gene>
<feature type="region of interest" description="Disordered" evidence="1">
    <location>
        <begin position="1"/>
        <end position="35"/>
    </location>
</feature>
<dbReference type="Proteomes" id="UP000822688">
    <property type="component" value="Chromosome 9"/>
</dbReference>
<dbReference type="EMBL" id="CM026430">
    <property type="protein sequence ID" value="KAG0561893.1"/>
    <property type="molecule type" value="Genomic_DNA"/>
</dbReference>
<evidence type="ECO:0000256" key="1">
    <source>
        <dbReference type="SAM" id="MobiDB-lite"/>
    </source>
</evidence>
<evidence type="ECO:0000313" key="3">
    <source>
        <dbReference type="Proteomes" id="UP000822688"/>
    </source>
</evidence>
<feature type="region of interest" description="Disordered" evidence="1">
    <location>
        <begin position="295"/>
        <end position="344"/>
    </location>
</feature>
<accession>A0A8T0GSJ4</accession>
<protein>
    <submittedName>
        <fullName evidence="2">Uncharacterized protein</fullName>
    </submittedName>
</protein>
<organism evidence="2 3">
    <name type="scientific">Ceratodon purpureus</name>
    <name type="common">Fire moss</name>
    <name type="synonym">Dicranum purpureum</name>
    <dbReference type="NCBI Taxonomy" id="3225"/>
    <lineage>
        <taxon>Eukaryota</taxon>
        <taxon>Viridiplantae</taxon>
        <taxon>Streptophyta</taxon>
        <taxon>Embryophyta</taxon>
        <taxon>Bryophyta</taxon>
        <taxon>Bryophytina</taxon>
        <taxon>Bryopsida</taxon>
        <taxon>Dicranidae</taxon>
        <taxon>Pseudoditrichales</taxon>
        <taxon>Ditrichaceae</taxon>
        <taxon>Ceratodon</taxon>
    </lineage>
</organism>
<feature type="non-terminal residue" evidence="2">
    <location>
        <position position="1"/>
    </location>
</feature>
<proteinExistence type="predicted"/>
<keyword evidence="3" id="KW-1185">Reference proteome</keyword>
<feature type="region of interest" description="Disordered" evidence="1">
    <location>
        <begin position="47"/>
        <end position="247"/>
    </location>
</feature>
<dbReference type="AlphaFoldDB" id="A0A8T0GSJ4"/>